<dbReference type="UniPathway" id="UPA00906">
    <property type="reaction ID" value="UER00896"/>
</dbReference>
<dbReference type="InterPro" id="IPR018319">
    <property type="entry name" value="SelA-like"/>
</dbReference>
<keyword evidence="4 8" id="KW-0663">Pyridoxal phosphate</keyword>
<name>A0A7H0SN50_9CORY</name>
<feature type="domain" description="L-seryl-tRNA selenium transferase N-terminal" evidence="10">
    <location>
        <begin position="8"/>
        <end position="47"/>
    </location>
</feature>
<keyword evidence="12" id="KW-1185">Reference proteome</keyword>
<keyword evidence="3 8" id="KW-0808">Transferase</keyword>
<comment type="pathway">
    <text evidence="8">Aminoacyl-tRNA biosynthesis; selenocysteinyl-tRNA(Sec) biosynthesis; selenocysteinyl-tRNA(Sec) from L-seryl-tRNA(Sec) (bacterial route): step 1/1.</text>
</comment>
<keyword evidence="5 8" id="KW-0648">Protein biosynthesis</keyword>
<dbReference type="SUPFAM" id="SSF53383">
    <property type="entry name" value="PLP-dependent transferases"/>
    <property type="match status" value="1"/>
</dbReference>
<evidence type="ECO:0000256" key="6">
    <source>
        <dbReference type="ARBA" id="ARBA00023266"/>
    </source>
</evidence>
<dbReference type="InterPro" id="IPR015421">
    <property type="entry name" value="PyrdxlP-dep_Trfase_major"/>
</dbReference>
<evidence type="ECO:0000256" key="9">
    <source>
        <dbReference type="PIRSR" id="PIRSR618319-50"/>
    </source>
</evidence>
<evidence type="ECO:0000256" key="2">
    <source>
        <dbReference type="ARBA" id="ARBA00022490"/>
    </source>
</evidence>
<evidence type="ECO:0000313" key="11">
    <source>
        <dbReference type="EMBL" id="QNQ89975.1"/>
    </source>
</evidence>
<evidence type="ECO:0000313" key="12">
    <source>
        <dbReference type="Proteomes" id="UP000516320"/>
    </source>
</evidence>
<reference evidence="11 12" key="1">
    <citation type="submission" date="2019-12" db="EMBL/GenBank/DDBJ databases">
        <title>Corynebacterium sp. nov., isolated from feces of the Anser Albifrons in China.</title>
        <authorList>
            <person name="Liu Q."/>
        </authorList>
    </citation>
    <scope>NUCLEOTIDE SEQUENCE [LARGE SCALE GENOMIC DNA]</scope>
    <source>
        <strain evidence="11 12">4H37-19</strain>
    </source>
</reference>
<keyword evidence="6 8" id="KW-0711">Selenium</keyword>
<dbReference type="NCBIfam" id="TIGR00474">
    <property type="entry name" value="selA"/>
    <property type="match status" value="1"/>
</dbReference>
<proteinExistence type="inferred from homology"/>
<comment type="function">
    <text evidence="8">Converts seryl-tRNA(Sec) to selenocysteinyl-tRNA(Sec) required for selenoprotein biosynthesis.</text>
</comment>
<dbReference type="Gene3D" id="3.40.640.10">
    <property type="entry name" value="Type I PLP-dependent aspartate aminotransferase-like (Major domain)"/>
    <property type="match status" value="1"/>
</dbReference>
<dbReference type="HAMAP" id="MF_00423">
    <property type="entry name" value="SelA"/>
    <property type="match status" value="1"/>
</dbReference>
<protein>
    <recommendedName>
        <fullName evidence="8">L-seryl-tRNA(Sec) selenium transferase</fullName>
        <ecNumber evidence="8">2.9.1.1</ecNumber>
    </recommendedName>
    <alternativeName>
        <fullName evidence="8">Selenocysteine synthase</fullName>
        <shortName evidence="8">Sec synthase</shortName>
    </alternativeName>
    <alternativeName>
        <fullName evidence="8">Selenocysteinyl-tRNA(Sec) synthase</fullName>
    </alternativeName>
</protein>
<evidence type="ECO:0000256" key="4">
    <source>
        <dbReference type="ARBA" id="ARBA00022898"/>
    </source>
</evidence>
<feature type="modified residue" description="N6-(pyridoxal phosphate)lysine" evidence="8 9">
    <location>
        <position position="292"/>
    </location>
</feature>
<dbReference type="GO" id="GO:0001717">
    <property type="term" value="P:conversion of seryl-tRNAsec to selenocys-tRNAsec"/>
    <property type="evidence" value="ECO:0007669"/>
    <property type="project" value="UniProtKB-UniRule"/>
</dbReference>
<dbReference type="GO" id="GO:0001514">
    <property type="term" value="P:selenocysteine incorporation"/>
    <property type="evidence" value="ECO:0007669"/>
    <property type="project" value="UniProtKB-UniRule"/>
</dbReference>
<evidence type="ECO:0000256" key="8">
    <source>
        <dbReference type="HAMAP-Rule" id="MF_00423"/>
    </source>
</evidence>
<dbReference type="EMBL" id="CP046884">
    <property type="protein sequence ID" value="QNQ89975.1"/>
    <property type="molecule type" value="Genomic_DNA"/>
</dbReference>
<evidence type="ECO:0000256" key="3">
    <source>
        <dbReference type="ARBA" id="ARBA00022679"/>
    </source>
</evidence>
<dbReference type="EC" id="2.9.1.1" evidence="8"/>
<comment type="similarity">
    <text evidence="7 8">Belongs to the SelA family.</text>
</comment>
<dbReference type="AlphaFoldDB" id="A0A7H0SN50"/>
<accession>A0A7H0SN50</accession>
<dbReference type="InterPro" id="IPR004534">
    <property type="entry name" value="SelA_trans"/>
</dbReference>
<comment type="subcellular location">
    <subcellularLocation>
        <location evidence="8">Cytoplasm</location>
    </subcellularLocation>
</comment>
<dbReference type="RefSeq" id="WP_187975434.1">
    <property type="nucleotide sequence ID" value="NZ_CP046884.1"/>
</dbReference>
<organism evidence="11 12">
    <name type="scientific">Corynebacterium poyangense</name>
    <dbReference type="NCBI Taxonomy" id="2684405"/>
    <lineage>
        <taxon>Bacteria</taxon>
        <taxon>Bacillati</taxon>
        <taxon>Actinomycetota</taxon>
        <taxon>Actinomycetes</taxon>
        <taxon>Mycobacteriales</taxon>
        <taxon>Corynebacteriaceae</taxon>
        <taxon>Corynebacterium</taxon>
    </lineage>
</organism>
<dbReference type="Pfam" id="PF03841">
    <property type="entry name" value="SelA"/>
    <property type="match status" value="1"/>
</dbReference>
<sequence>MAEGTDPRRSIPGTDKMLQHPEIKKFHDRVRLSAIRDCIHQVQHQAREGKIAVDDVYDAVMKKLREQVDFPGGLVPVINATGVVVHTNLGRAPLSPRAQEAVRQASGYVDVEMDLESGQRSQHRGRAATAALCAACPPAEDALVVNNGASALLLTTAALAGPGAEILISRGELIEIGAGFRLPELIESTGVNLTEVGATNRTHLHDYVRELDRPGNRIKAILKVHPSNYRVVGFHSEVSIKELHQVAQQYHVPVIMDVGSGLLTADSVLADEPDCAGALRQGADLVIASGDKLLGGPQAGIILGRKSLIRQCSRHPLARAVRVNKLTLAALAATVNDCEDNVPVRAAIHADPDELKKRCLAVYEALSPFHHCQVVAHDGRVGGGGAPGVPLSGWALELPEHFGRALRLHRPVIMTRIHDGRCLVDLRCVPENQDHDIIAAIRTIAEV</sequence>
<evidence type="ECO:0000259" key="10">
    <source>
        <dbReference type="Pfam" id="PF12390"/>
    </source>
</evidence>
<dbReference type="Gene3D" id="3.90.1150.180">
    <property type="match status" value="1"/>
</dbReference>
<dbReference type="InterPro" id="IPR025862">
    <property type="entry name" value="SelA_trans_N_dom"/>
</dbReference>
<dbReference type="Proteomes" id="UP000516320">
    <property type="component" value="Chromosome"/>
</dbReference>
<dbReference type="InterPro" id="IPR015424">
    <property type="entry name" value="PyrdxlP-dep_Trfase"/>
</dbReference>
<comment type="cofactor">
    <cofactor evidence="1 8 9">
        <name>pyridoxal 5'-phosphate</name>
        <dbReference type="ChEBI" id="CHEBI:597326"/>
    </cofactor>
</comment>
<keyword evidence="2 8" id="KW-0963">Cytoplasm</keyword>
<dbReference type="GO" id="GO:0004125">
    <property type="term" value="F:L-seryl-tRNA(Sec) selenium transferase activity"/>
    <property type="evidence" value="ECO:0007669"/>
    <property type="project" value="UniProtKB-UniRule"/>
</dbReference>
<dbReference type="PANTHER" id="PTHR32328">
    <property type="entry name" value="L-SERYL-TRNA(SEC) SELENIUM TRANSFERASE"/>
    <property type="match status" value="1"/>
</dbReference>
<dbReference type="GO" id="GO:0005737">
    <property type="term" value="C:cytoplasm"/>
    <property type="evidence" value="ECO:0007669"/>
    <property type="project" value="UniProtKB-SubCell"/>
</dbReference>
<dbReference type="Pfam" id="PF12390">
    <property type="entry name" value="Se-cys_synth_N"/>
    <property type="match status" value="1"/>
</dbReference>
<evidence type="ECO:0000256" key="1">
    <source>
        <dbReference type="ARBA" id="ARBA00001933"/>
    </source>
</evidence>
<evidence type="ECO:0000256" key="7">
    <source>
        <dbReference type="ARBA" id="ARBA00044507"/>
    </source>
</evidence>
<evidence type="ECO:0000256" key="5">
    <source>
        <dbReference type="ARBA" id="ARBA00022917"/>
    </source>
</evidence>
<gene>
    <name evidence="8" type="primary">selA</name>
    <name evidence="11" type="ORF">GP475_04445</name>
</gene>
<dbReference type="KEGG" id="cpoy:GP475_04445"/>
<dbReference type="PANTHER" id="PTHR32328:SF0">
    <property type="entry name" value="L-SERYL-TRNA(SEC) SELENIUM TRANSFERASE"/>
    <property type="match status" value="1"/>
</dbReference>
<comment type="catalytic activity">
    <reaction evidence="8">
        <text>L-seryl-tRNA(Sec) + selenophosphate + H(+) = L-selenocysteinyl-tRNA(Sec) + phosphate</text>
        <dbReference type="Rhea" id="RHEA:22728"/>
        <dbReference type="Rhea" id="RHEA-COMP:9742"/>
        <dbReference type="Rhea" id="RHEA-COMP:9743"/>
        <dbReference type="ChEBI" id="CHEBI:15378"/>
        <dbReference type="ChEBI" id="CHEBI:16144"/>
        <dbReference type="ChEBI" id="CHEBI:43474"/>
        <dbReference type="ChEBI" id="CHEBI:78533"/>
        <dbReference type="ChEBI" id="CHEBI:78573"/>
        <dbReference type="EC" id="2.9.1.1"/>
    </reaction>
</comment>